<comment type="caution">
    <text evidence="3">The sequence shown here is derived from an EMBL/GenBank/DDBJ whole genome shotgun (WGS) entry which is preliminary data.</text>
</comment>
<dbReference type="EMBL" id="LNIX01000036">
    <property type="protein sequence ID" value="OXA39972.1"/>
    <property type="molecule type" value="Genomic_DNA"/>
</dbReference>
<reference evidence="3 4" key="1">
    <citation type="submission" date="2015-12" db="EMBL/GenBank/DDBJ databases">
        <title>The genome of Folsomia candida.</title>
        <authorList>
            <person name="Faddeeva A."/>
            <person name="Derks M.F."/>
            <person name="Anvar Y."/>
            <person name="Smit S."/>
            <person name="Van Straalen N."/>
            <person name="Roelofs D."/>
        </authorList>
    </citation>
    <scope>NUCLEOTIDE SEQUENCE [LARGE SCALE GENOMIC DNA]</scope>
    <source>
        <strain evidence="3 4">VU population</strain>
        <tissue evidence="3">Whole body</tissue>
    </source>
</reference>
<dbReference type="InterPro" id="IPR029063">
    <property type="entry name" value="SAM-dependent_MTases_sf"/>
</dbReference>
<dbReference type="OrthoDB" id="6357215at2759"/>
<gene>
    <name evidence="3" type="ORF">Fcan01_25304</name>
</gene>
<name>A0A226D316_FOLCA</name>
<proteinExistence type="predicted"/>
<dbReference type="PANTHER" id="PTHR34009">
    <property type="entry name" value="PROTEIN STAR"/>
    <property type="match status" value="1"/>
</dbReference>
<keyword evidence="1" id="KW-1133">Transmembrane helix</keyword>
<dbReference type="SUPFAM" id="SSF53335">
    <property type="entry name" value="S-adenosyl-L-methionine-dependent methyltransferases"/>
    <property type="match status" value="1"/>
</dbReference>
<dbReference type="GO" id="GO:0005886">
    <property type="term" value="C:plasma membrane"/>
    <property type="evidence" value="ECO:0007669"/>
    <property type="project" value="TreeGrafter"/>
</dbReference>
<dbReference type="GO" id="GO:0006888">
    <property type="term" value="P:endoplasmic reticulum to Golgi vesicle-mediated transport"/>
    <property type="evidence" value="ECO:0007669"/>
    <property type="project" value="TreeGrafter"/>
</dbReference>
<dbReference type="Gene3D" id="3.40.50.150">
    <property type="entry name" value="Vaccinia Virus protein VP39"/>
    <property type="match status" value="1"/>
</dbReference>
<feature type="domain" description="Methyltransferase FkbM" evidence="2">
    <location>
        <begin position="133"/>
        <end position="273"/>
    </location>
</feature>
<dbReference type="GO" id="GO:0005789">
    <property type="term" value="C:endoplasmic reticulum membrane"/>
    <property type="evidence" value="ECO:0007669"/>
    <property type="project" value="TreeGrafter"/>
</dbReference>
<dbReference type="GO" id="GO:0016197">
    <property type="term" value="P:endosomal transport"/>
    <property type="evidence" value="ECO:0007669"/>
    <property type="project" value="TreeGrafter"/>
</dbReference>
<organism evidence="3 4">
    <name type="scientific">Folsomia candida</name>
    <name type="common">Springtail</name>
    <dbReference type="NCBI Taxonomy" id="158441"/>
    <lineage>
        <taxon>Eukaryota</taxon>
        <taxon>Metazoa</taxon>
        <taxon>Ecdysozoa</taxon>
        <taxon>Arthropoda</taxon>
        <taxon>Hexapoda</taxon>
        <taxon>Collembola</taxon>
        <taxon>Entomobryomorpha</taxon>
        <taxon>Isotomoidea</taxon>
        <taxon>Isotomidae</taxon>
        <taxon>Proisotominae</taxon>
        <taxon>Folsomia</taxon>
    </lineage>
</organism>
<keyword evidence="1" id="KW-0472">Membrane</keyword>
<accession>A0A226D316</accession>
<protein>
    <submittedName>
        <fullName evidence="3">Protein Star</fullName>
    </submittedName>
</protein>
<dbReference type="AlphaFoldDB" id="A0A226D316"/>
<dbReference type="Proteomes" id="UP000198287">
    <property type="component" value="Unassembled WGS sequence"/>
</dbReference>
<dbReference type="GO" id="GO:0031902">
    <property type="term" value="C:late endosome membrane"/>
    <property type="evidence" value="ECO:0007669"/>
    <property type="project" value="TreeGrafter"/>
</dbReference>
<dbReference type="InterPro" id="IPR006342">
    <property type="entry name" value="FkbM_mtfrase"/>
</dbReference>
<evidence type="ECO:0000256" key="1">
    <source>
        <dbReference type="SAM" id="Phobius"/>
    </source>
</evidence>
<feature type="transmembrane region" description="Helical" evidence="1">
    <location>
        <begin position="9"/>
        <end position="27"/>
    </location>
</feature>
<evidence type="ECO:0000259" key="2">
    <source>
        <dbReference type="Pfam" id="PF05050"/>
    </source>
</evidence>
<dbReference type="GO" id="GO:0005794">
    <property type="term" value="C:Golgi apparatus"/>
    <property type="evidence" value="ECO:0007669"/>
    <property type="project" value="TreeGrafter"/>
</dbReference>
<keyword evidence="4" id="KW-1185">Reference proteome</keyword>
<dbReference type="PANTHER" id="PTHR34009:SF2">
    <property type="entry name" value="PROTEIN STAR"/>
    <property type="match status" value="1"/>
</dbReference>
<sequence>MSRLDCKSLLVAIVIIFGFVNLMVNYSNSTNQHVNGKENVLLLSNLEENDILVENSAPLLDDSIVASGDLRVAQDDIILLDYIRRKYLQPPATTGDVVVSKKDVHFGKSFEQQEMYRFIFRLLGNKTNGFFVECGAHDGEFYSNTLSLEMQHGWTGLLVESDPNPLEGLRKRNRRSWISGACLSPFTYPVKVTMQHKTMTGWTHLSDSGSHLGKEKDYRAFEAQCFPLYSILSAINVKTVDYFSLDIEGAELSILKTIPWNDIVIKTFSIEAHNETVNDFRNT</sequence>
<dbReference type="InterPro" id="IPR053202">
    <property type="entry name" value="EGF_Rcpt_Signaling_Reg"/>
</dbReference>
<dbReference type="Pfam" id="PF05050">
    <property type="entry name" value="Methyltransf_21"/>
    <property type="match status" value="1"/>
</dbReference>
<evidence type="ECO:0000313" key="3">
    <source>
        <dbReference type="EMBL" id="OXA39972.1"/>
    </source>
</evidence>
<evidence type="ECO:0000313" key="4">
    <source>
        <dbReference type="Proteomes" id="UP000198287"/>
    </source>
</evidence>
<dbReference type="OMA" id="STWIAKF"/>
<keyword evidence="1" id="KW-0812">Transmembrane</keyword>